<dbReference type="SUPFAM" id="SSF52172">
    <property type="entry name" value="CheY-like"/>
    <property type="match status" value="1"/>
</dbReference>
<dbReference type="Gene3D" id="3.40.50.2300">
    <property type="match status" value="1"/>
</dbReference>
<dbReference type="GO" id="GO:0000160">
    <property type="term" value="P:phosphorelay signal transduction system"/>
    <property type="evidence" value="ECO:0007669"/>
    <property type="project" value="InterPro"/>
</dbReference>
<evidence type="ECO:0000259" key="7">
    <source>
        <dbReference type="PROSITE" id="PS01124"/>
    </source>
</evidence>
<comment type="caution">
    <text evidence="9">The sequence shown here is derived from an EMBL/GenBank/DDBJ whole genome shotgun (WGS) entry which is preliminary data.</text>
</comment>
<feature type="modified residue" description="4-aspartylphosphate" evidence="6">
    <location>
        <position position="54"/>
    </location>
</feature>
<proteinExistence type="predicted"/>
<comment type="function">
    <text evidence="5">May play the central regulatory role in sporulation. It may be an element of the effector pathway responsible for the activation of sporulation genes in response to nutritional stress. Spo0A may act in concert with spo0H (a sigma factor) to control the expression of some genes that are critical to the sporulation process.</text>
</comment>
<keyword evidence="4" id="KW-0804">Transcription</keyword>
<evidence type="ECO:0000313" key="10">
    <source>
        <dbReference type="Proteomes" id="UP000245845"/>
    </source>
</evidence>
<dbReference type="InterPro" id="IPR020449">
    <property type="entry name" value="Tscrpt_reg_AraC-type_HTH"/>
</dbReference>
<dbReference type="PROSITE" id="PS50110">
    <property type="entry name" value="RESPONSE_REGULATORY"/>
    <property type="match status" value="1"/>
</dbReference>
<accession>A0A2Y9BD32</accession>
<dbReference type="CDD" id="cd17536">
    <property type="entry name" value="REC_YesN-like"/>
    <property type="match status" value="1"/>
</dbReference>
<dbReference type="InterPro" id="IPR018062">
    <property type="entry name" value="HTH_AraC-typ_CS"/>
</dbReference>
<dbReference type="OrthoDB" id="2990361at2"/>
<feature type="domain" description="HTH araC/xylS-type" evidence="7">
    <location>
        <begin position="420"/>
        <end position="519"/>
    </location>
</feature>
<reference evidence="9 10" key="1">
    <citation type="submission" date="2018-05" db="EMBL/GenBank/DDBJ databases">
        <title>The Hungate 1000. A catalogue of reference genomes from the rumen microbiome.</title>
        <authorList>
            <person name="Kelly W."/>
        </authorList>
    </citation>
    <scope>NUCLEOTIDE SEQUENCE [LARGE SCALE GENOMIC DNA]</scope>
    <source>
        <strain evidence="9 10">NLAE-zl-C242</strain>
    </source>
</reference>
<keyword evidence="3" id="KW-0238">DNA-binding</keyword>
<dbReference type="SMART" id="SM00448">
    <property type="entry name" value="REC"/>
    <property type="match status" value="1"/>
</dbReference>
<dbReference type="SMART" id="SM00342">
    <property type="entry name" value="HTH_ARAC"/>
    <property type="match status" value="1"/>
</dbReference>
<dbReference type="PROSITE" id="PS00041">
    <property type="entry name" value="HTH_ARAC_FAMILY_1"/>
    <property type="match status" value="1"/>
</dbReference>
<protein>
    <recommendedName>
        <fullName evidence="1">Stage 0 sporulation protein A homolog</fullName>
    </recommendedName>
</protein>
<dbReference type="AlphaFoldDB" id="A0A2Y9BD32"/>
<feature type="domain" description="Response regulatory" evidence="8">
    <location>
        <begin position="2"/>
        <end position="119"/>
    </location>
</feature>
<dbReference type="InterPro" id="IPR001789">
    <property type="entry name" value="Sig_transdc_resp-reg_receiver"/>
</dbReference>
<name>A0A2Y9BD32_9FIRM</name>
<dbReference type="InterPro" id="IPR018060">
    <property type="entry name" value="HTH_AraC"/>
</dbReference>
<dbReference type="Pfam" id="PF12833">
    <property type="entry name" value="HTH_18"/>
    <property type="match status" value="1"/>
</dbReference>
<dbReference type="Proteomes" id="UP000245845">
    <property type="component" value="Unassembled WGS sequence"/>
</dbReference>
<sequence>MKLLIVDDEELTREGLIASLDWESLGVEQIFQADDGINALAIARLQKPDIILSDVRMPRMDGIQMVERLESILPDTSVIFMSGYSDKEYLKAAIKLKAVNYVEKPLNPLEIKEAVLEAAQRHEKNLRTRQSENLYSLEKASQLALLLTKPYKENEEEITDLADELSLRLMPGSSFTTYIVKLKTNDPDSTLLHDIRSDFTDYLTHYHLQVFYIQIHAVYHVFHIMGNNLPSPVALSAVESYLKDQFSQLGDFFIGRGDTVTGISKTYHSYTNAVVMLQSSFFFCPGTLLSSDSMEKSAPAPSAFELTESAVPSFKEALLNKDQDTCTQLLNSLYECYFENRIFLPNQVKDIYYKLFICINDSRQVLKLNYDLADGNTEESIIEHLEKCFTYQELHQMLVSKTELFFQNIHSYVPEDSTIFMIKDYISKNYANDALSIKEISDHVFLSASYVCTYFKSQTGQTLNQYLTEYRMEKAMQLLADARYQITDISSKVGYSNGNYFSKSFKKFTGLTPSKYREKMLG</sequence>
<evidence type="ECO:0000256" key="4">
    <source>
        <dbReference type="ARBA" id="ARBA00023163"/>
    </source>
</evidence>
<dbReference type="SUPFAM" id="SSF46689">
    <property type="entry name" value="Homeodomain-like"/>
    <property type="match status" value="2"/>
</dbReference>
<dbReference type="PRINTS" id="PR00032">
    <property type="entry name" value="HTHARAC"/>
</dbReference>
<dbReference type="InterPro" id="IPR009057">
    <property type="entry name" value="Homeodomain-like_sf"/>
</dbReference>
<gene>
    <name evidence="9" type="ORF">A8806_10686</name>
</gene>
<dbReference type="InterPro" id="IPR011006">
    <property type="entry name" value="CheY-like_superfamily"/>
</dbReference>
<dbReference type="Pfam" id="PF00072">
    <property type="entry name" value="Response_reg"/>
    <property type="match status" value="1"/>
</dbReference>
<evidence type="ECO:0000256" key="3">
    <source>
        <dbReference type="ARBA" id="ARBA00023125"/>
    </source>
</evidence>
<evidence type="ECO:0000256" key="5">
    <source>
        <dbReference type="ARBA" id="ARBA00024867"/>
    </source>
</evidence>
<evidence type="ECO:0000259" key="8">
    <source>
        <dbReference type="PROSITE" id="PS50110"/>
    </source>
</evidence>
<dbReference type="PROSITE" id="PS01124">
    <property type="entry name" value="HTH_ARAC_FAMILY_2"/>
    <property type="match status" value="1"/>
</dbReference>
<dbReference type="EMBL" id="QGDL01000006">
    <property type="protein sequence ID" value="PWJ29349.1"/>
    <property type="molecule type" value="Genomic_DNA"/>
</dbReference>
<dbReference type="PANTHER" id="PTHR43280:SF28">
    <property type="entry name" value="HTH-TYPE TRANSCRIPTIONAL ACTIVATOR RHAS"/>
    <property type="match status" value="1"/>
</dbReference>
<keyword evidence="2" id="KW-0805">Transcription regulation</keyword>
<evidence type="ECO:0000256" key="1">
    <source>
        <dbReference type="ARBA" id="ARBA00018672"/>
    </source>
</evidence>
<dbReference type="RefSeq" id="WP_109731204.1">
    <property type="nucleotide sequence ID" value="NZ_BAAACK010000026.1"/>
</dbReference>
<evidence type="ECO:0000256" key="2">
    <source>
        <dbReference type="ARBA" id="ARBA00023015"/>
    </source>
</evidence>
<evidence type="ECO:0000313" key="9">
    <source>
        <dbReference type="EMBL" id="PWJ29349.1"/>
    </source>
</evidence>
<organism evidence="9 10">
    <name type="scientific">Faecalicatena orotica</name>
    <dbReference type="NCBI Taxonomy" id="1544"/>
    <lineage>
        <taxon>Bacteria</taxon>
        <taxon>Bacillati</taxon>
        <taxon>Bacillota</taxon>
        <taxon>Clostridia</taxon>
        <taxon>Lachnospirales</taxon>
        <taxon>Lachnospiraceae</taxon>
        <taxon>Faecalicatena</taxon>
    </lineage>
</organism>
<evidence type="ECO:0000256" key="6">
    <source>
        <dbReference type="PROSITE-ProRule" id="PRU00169"/>
    </source>
</evidence>
<keyword evidence="10" id="KW-1185">Reference proteome</keyword>
<dbReference type="GO" id="GO:0003700">
    <property type="term" value="F:DNA-binding transcription factor activity"/>
    <property type="evidence" value="ECO:0007669"/>
    <property type="project" value="InterPro"/>
</dbReference>
<dbReference type="PANTHER" id="PTHR43280">
    <property type="entry name" value="ARAC-FAMILY TRANSCRIPTIONAL REGULATOR"/>
    <property type="match status" value="1"/>
</dbReference>
<dbReference type="Gene3D" id="1.10.10.60">
    <property type="entry name" value="Homeodomain-like"/>
    <property type="match status" value="2"/>
</dbReference>
<keyword evidence="6" id="KW-0597">Phosphoprotein</keyword>
<dbReference type="GO" id="GO:0043565">
    <property type="term" value="F:sequence-specific DNA binding"/>
    <property type="evidence" value="ECO:0007669"/>
    <property type="project" value="InterPro"/>
</dbReference>